<evidence type="ECO:0000256" key="4">
    <source>
        <dbReference type="ARBA" id="ARBA00012718"/>
    </source>
</evidence>
<accession>A0ABQ9JDP6</accession>
<evidence type="ECO:0000256" key="7">
    <source>
        <dbReference type="ARBA" id="ARBA00048768"/>
    </source>
</evidence>
<proteinExistence type="inferred from homology"/>
<comment type="function">
    <text evidence="1 8">Mediates the side-chain deamidation of N-terminal glutamine residues to glutamate, an important step in N-end rule pathway of protein degradation. Conversion of the resulting N-terminal glutamine to glutamate renders the protein susceptible to arginylation, polyubiquitination and degradation as specified by the N-end rule. Does not act on substrates with internal or C-terminal glutamine and does not act on non-glutamine residues in any position.</text>
</comment>
<evidence type="ECO:0000313" key="10">
    <source>
        <dbReference type="EMBL" id="KAJ8976315.1"/>
    </source>
</evidence>
<dbReference type="Pfam" id="PF09764">
    <property type="entry name" value="Nt_Gln_amidase"/>
    <property type="match status" value="1"/>
</dbReference>
<evidence type="ECO:0000256" key="2">
    <source>
        <dbReference type="ARBA" id="ARBA00008985"/>
    </source>
</evidence>
<dbReference type="PANTHER" id="PTHR13035:SF0">
    <property type="entry name" value="PROTEIN N-TERMINAL GLUTAMINE AMIDOHYDROLASE"/>
    <property type="match status" value="1"/>
</dbReference>
<name>A0ABQ9JDP6_9CUCU</name>
<dbReference type="Gene3D" id="3.10.620.10">
    <property type="entry name" value="Protein N-terminal glutamine amidohydrolase, alpha beta roll"/>
    <property type="match status" value="1"/>
</dbReference>
<evidence type="ECO:0000256" key="8">
    <source>
        <dbReference type="RuleBase" id="RU367082"/>
    </source>
</evidence>
<evidence type="ECO:0000256" key="1">
    <source>
        <dbReference type="ARBA" id="ARBA00003923"/>
    </source>
</evidence>
<sequence length="204" mass="24131">MTDKYFTKLNLRCHLKAPENYSKQLKAALHEENVYKLSQDVIGKHPNEIHNCYVVFISNPSRTIPLWRQRAGKDEDKLVIWDYHVIFLYHPEPEKCLVYDLDSELPFPTYVHKYITETFRTDHILKPDYFRYFRVVAATEFLKEFASDRRHMKRSDGTWIKPPPNYSAIKTTASDHNLEDYIQMDTSKRARSGIKLDTVCAEVL</sequence>
<feature type="domain" description="Protein N-terminal glutamine amidohydrolase alpha beta roll" evidence="9">
    <location>
        <begin position="31"/>
        <end position="193"/>
    </location>
</feature>
<evidence type="ECO:0000313" key="11">
    <source>
        <dbReference type="Proteomes" id="UP001162164"/>
    </source>
</evidence>
<gene>
    <name evidence="10" type="ORF">NQ317_010269</name>
</gene>
<reference evidence="10" key="1">
    <citation type="journal article" date="2023" name="Insect Mol. Biol.">
        <title>Genome sequencing provides insights into the evolution of gene families encoding plant cell wall-degrading enzymes in longhorned beetles.</title>
        <authorList>
            <person name="Shin N.R."/>
            <person name="Okamura Y."/>
            <person name="Kirsch R."/>
            <person name="Pauchet Y."/>
        </authorList>
    </citation>
    <scope>NUCLEOTIDE SEQUENCE</scope>
    <source>
        <strain evidence="10">MMC_N1</strain>
    </source>
</reference>
<comment type="catalytic activity">
    <reaction evidence="7 8">
        <text>N-terminal L-glutaminyl-[protein] + H2O = N-terminal L-glutamyl-[protein] + NH4(+)</text>
        <dbReference type="Rhea" id="RHEA:50680"/>
        <dbReference type="Rhea" id="RHEA-COMP:12668"/>
        <dbReference type="Rhea" id="RHEA-COMP:12777"/>
        <dbReference type="ChEBI" id="CHEBI:15377"/>
        <dbReference type="ChEBI" id="CHEBI:28938"/>
        <dbReference type="ChEBI" id="CHEBI:64721"/>
        <dbReference type="ChEBI" id="CHEBI:64722"/>
        <dbReference type="EC" id="3.5.1.122"/>
    </reaction>
</comment>
<comment type="caution">
    <text evidence="10">The sequence shown here is derived from an EMBL/GenBank/DDBJ whole genome shotgun (WGS) entry which is preliminary data.</text>
</comment>
<dbReference type="InterPro" id="IPR037132">
    <property type="entry name" value="N_Gln_amidohydro_ab_roll_sf"/>
</dbReference>
<evidence type="ECO:0000256" key="5">
    <source>
        <dbReference type="ARBA" id="ARBA00021247"/>
    </source>
</evidence>
<dbReference type="InterPro" id="IPR039733">
    <property type="entry name" value="NTAQ1"/>
</dbReference>
<dbReference type="PANTHER" id="PTHR13035">
    <property type="entry name" value="PROTEIN N-TERMINAL GLUTAMINE AMIDOHYDROLASE"/>
    <property type="match status" value="1"/>
</dbReference>
<keyword evidence="6 8" id="KW-0378">Hydrolase</keyword>
<keyword evidence="11" id="KW-1185">Reference proteome</keyword>
<protein>
    <recommendedName>
        <fullName evidence="5 8">Protein N-terminal glutamine amidohydrolase</fullName>
        <ecNumber evidence="4 8">3.5.1.122</ecNumber>
    </recommendedName>
    <alternativeName>
        <fullName evidence="8">Protein NH2-terminal glutamine deamidase</fullName>
    </alternativeName>
</protein>
<organism evidence="10 11">
    <name type="scientific">Molorchus minor</name>
    <dbReference type="NCBI Taxonomy" id="1323400"/>
    <lineage>
        <taxon>Eukaryota</taxon>
        <taxon>Metazoa</taxon>
        <taxon>Ecdysozoa</taxon>
        <taxon>Arthropoda</taxon>
        <taxon>Hexapoda</taxon>
        <taxon>Insecta</taxon>
        <taxon>Pterygota</taxon>
        <taxon>Neoptera</taxon>
        <taxon>Endopterygota</taxon>
        <taxon>Coleoptera</taxon>
        <taxon>Polyphaga</taxon>
        <taxon>Cucujiformia</taxon>
        <taxon>Chrysomeloidea</taxon>
        <taxon>Cerambycidae</taxon>
        <taxon>Lamiinae</taxon>
        <taxon>Monochamini</taxon>
        <taxon>Molorchus</taxon>
    </lineage>
</organism>
<comment type="similarity">
    <text evidence="2 8">Belongs to the NTAQ1 family.</text>
</comment>
<dbReference type="Proteomes" id="UP001162164">
    <property type="component" value="Unassembled WGS sequence"/>
</dbReference>
<comment type="subunit">
    <text evidence="3 8">Monomer.</text>
</comment>
<evidence type="ECO:0000256" key="6">
    <source>
        <dbReference type="ARBA" id="ARBA00022801"/>
    </source>
</evidence>
<dbReference type="EC" id="3.5.1.122" evidence="4 8"/>
<evidence type="ECO:0000259" key="9">
    <source>
        <dbReference type="Pfam" id="PF09764"/>
    </source>
</evidence>
<dbReference type="EMBL" id="JAPWTJ010000697">
    <property type="protein sequence ID" value="KAJ8976315.1"/>
    <property type="molecule type" value="Genomic_DNA"/>
</dbReference>
<evidence type="ECO:0000256" key="3">
    <source>
        <dbReference type="ARBA" id="ARBA00011245"/>
    </source>
</evidence>
<dbReference type="InterPro" id="IPR023128">
    <property type="entry name" value="Prot_N_Gln_amidohydro_ab_roll"/>
</dbReference>